<keyword evidence="1" id="KW-1133">Transmembrane helix</keyword>
<sequence length="348" mass="38992">MRQPKNHGGWGISFSIFFIFSVFFLAATCPLNGFAETDSKTTNKVSFDAQAVLPENQQSEASYYDLKVVPGSSQKLILKLRNTSTKDITVNVEANNGITNQNGAIDYSKHGEKLLGGPSFEELISKNQKVSLKPKEEKEVAFELNIPEKGFDGTVLGGFYCYEDTEGKEEQTEGFTLNNKFAYTIGAKLICSGNDVQPNFALTKVTPGLDNGYLTVFADLENSQPVLMSKLAMHATVTRKGQKDVLKEMDKKISFAPRSKFSLPISWNNEPLKKGNYELVIDLKNDEGKTWQLKKEFEIKGKDEKLNTKAVEVEKEQNHTMIYLIAALFLVIILVLVGYIFNLKRKKQ</sequence>
<evidence type="ECO:0000259" key="2">
    <source>
        <dbReference type="Pfam" id="PF06030"/>
    </source>
</evidence>
<dbReference type="Proteomes" id="UP000254807">
    <property type="component" value="Unassembled WGS sequence"/>
</dbReference>
<dbReference type="AlphaFoldDB" id="A0A376H1C7"/>
<gene>
    <name evidence="4" type="ORF">NCTC12360_00628</name>
</gene>
<organism evidence="4 5">
    <name type="scientific">Enterococcus gallinarum</name>
    <dbReference type="NCBI Taxonomy" id="1353"/>
    <lineage>
        <taxon>Bacteria</taxon>
        <taxon>Bacillati</taxon>
        <taxon>Bacillota</taxon>
        <taxon>Bacilli</taxon>
        <taxon>Lactobacillales</taxon>
        <taxon>Enterococcaceae</taxon>
        <taxon>Enterococcus</taxon>
    </lineage>
</organism>
<dbReference type="InterPro" id="IPR021759">
    <property type="entry name" value="WxLIP_HBD"/>
</dbReference>
<dbReference type="EMBL" id="UFYW01000001">
    <property type="protein sequence ID" value="STD82208.1"/>
    <property type="molecule type" value="Genomic_DNA"/>
</dbReference>
<feature type="transmembrane region" description="Helical" evidence="1">
    <location>
        <begin position="12"/>
        <end position="35"/>
    </location>
</feature>
<keyword evidence="5" id="KW-1185">Reference proteome</keyword>
<evidence type="ECO:0000259" key="3">
    <source>
        <dbReference type="Pfam" id="PF11797"/>
    </source>
</evidence>
<evidence type="ECO:0000313" key="5">
    <source>
        <dbReference type="Proteomes" id="UP000254807"/>
    </source>
</evidence>
<feature type="domain" description="WxL Interacting Protein host binding" evidence="3">
    <location>
        <begin position="173"/>
        <end position="304"/>
    </location>
</feature>
<dbReference type="Pfam" id="PF06030">
    <property type="entry name" value="WxLIP_PGBD"/>
    <property type="match status" value="1"/>
</dbReference>
<keyword evidence="1" id="KW-0472">Membrane</keyword>
<reference evidence="4 5" key="1">
    <citation type="submission" date="2018-06" db="EMBL/GenBank/DDBJ databases">
        <authorList>
            <consortium name="Pathogen Informatics"/>
            <person name="Doyle S."/>
        </authorList>
    </citation>
    <scope>NUCLEOTIDE SEQUENCE [LARGE SCALE GENOMIC DNA]</scope>
    <source>
        <strain evidence="4 5">NCTC12360</strain>
    </source>
</reference>
<protein>
    <submittedName>
        <fullName evidence="4">Cell surface protein</fullName>
    </submittedName>
</protein>
<evidence type="ECO:0000313" key="4">
    <source>
        <dbReference type="EMBL" id="STD82208.1"/>
    </source>
</evidence>
<dbReference type="Pfam" id="PF11797">
    <property type="entry name" value="WxLIP_HBD"/>
    <property type="match status" value="1"/>
</dbReference>
<feature type="transmembrane region" description="Helical" evidence="1">
    <location>
        <begin position="321"/>
        <end position="341"/>
    </location>
</feature>
<accession>A0A376H1C7</accession>
<keyword evidence="1" id="KW-0812">Transmembrane</keyword>
<dbReference type="RefSeq" id="WP_060814941.1">
    <property type="nucleotide sequence ID" value="NZ_JBHULA010000026.1"/>
</dbReference>
<dbReference type="InterPro" id="IPR010317">
    <property type="entry name" value="WxLIP_PGBD"/>
</dbReference>
<proteinExistence type="predicted"/>
<name>A0A376H1C7_ENTGA</name>
<dbReference type="OrthoDB" id="2148359at2"/>
<evidence type="ECO:0000256" key="1">
    <source>
        <dbReference type="SAM" id="Phobius"/>
    </source>
</evidence>
<feature type="domain" description="WxL Interacting Protein peptidoglycan binding" evidence="2">
    <location>
        <begin position="47"/>
        <end position="161"/>
    </location>
</feature>